<dbReference type="OrthoDB" id="7673258at2759"/>
<accession>A0A2A3ERS7</accession>
<evidence type="ECO:0000313" key="2">
    <source>
        <dbReference type="Proteomes" id="UP000242457"/>
    </source>
</evidence>
<sequence>MYIKHDIDMNSETITWILIVYSVCALESCYSLDYNGAKIVTYGEPCVTSRRLPFQIEGPKSPQKEEKIPVSLNFKMISDTYIQPRRIEYPISLDIPCSTPSPSEKKYVEDTLRGKVYAYNTYVPPVNSPPSPSMKNYNFKIENVPITTKNNYNSECEMKQVQRLKGLQSRIDRILVPACEVSSLSSSSSPSSCQCQ</sequence>
<proteinExistence type="predicted"/>
<dbReference type="Proteomes" id="UP000242457">
    <property type="component" value="Unassembled WGS sequence"/>
</dbReference>
<evidence type="ECO:0000313" key="1">
    <source>
        <dbReference type="EMBL" id="PBC34214.1"/>
    </source>
</evidence>
<organism evidence="1 2">
    <name type="scientific">Apis cerana cerana</name>
    <name type="common">Oriental honeybee</name>
    <dbReference type="NCBI Taxonomy" id="94128"/>
    <lineage>
        <taxon>Eukaryota</taxon>
        <taxon>Metazoa</taxon>
        <taxon>Ecdysozoa</taxon>
        <taxon>Arthropoda</taxon>
        <taxon>Hexapoda</taxon>
        <taxon>Insecta</taxon>
        <taxon>Pterygota</taxon>
        <taxon>Neoptera</taxon>
        <taxon>Endopterygota</taxon>
        <taxon>Hymenoptera</taxon>
        <taxon>Apocrita</taxon>
        <taxon>Aculeata</taxon>
        <taxon>Apoidea</taxon>
        <taxon>Anthophila</taxon>
        <taxon>Apidae</taxon>
        <taxon>Apis</taxon>
    </lineage>
</organism>
<keyword evidence="2" id="KW-1185">Reference proteome</keyword>
<dbReference type="AlphaFoldDB" id="A0A2A3ERS7"/>
<name>A0A2A3ERS7_APICC</name>
<dbReference type="EMBL" id="KZ288192">
    <property type="protein sequence ID" value="PBC34214.1"/>
    <property type="molecule type" value="Genomic_DNA"/>
</dbReference>
<reference evidence="1 2" key="1">
    <citation type="submission" date="2014-07" db="EMBL/GenBank/DDBJ databases">
        <title>Genomic and transcriptomic analysis on Apis cerana provide comprehensive insights into honey bee biology.</title>
        <authorList>
            <person name="Diao Q."/>
            <person name="Sun L."/>
            <person name="Zheng H."/>
            <person name="Zheng H."/>
            <person name="Xu S."/>
            <person name="Wang S."/>
            <person name="Zeng Z."/>
            <person name="Hu F."/>
            <person name="Su S."/>
            <person name="Wu J."/>
        </authorList>
    </citation>
    <scope>NUCLEOTIDE SEQUENCE [LARGE SCALE GENOMIC DNA]</scope>
    <source>
        <tissue evidence="1">Pupae without intestine</tissue>
    </source>
</reference>
<protein>
    <submittedName>
        <fullName evidence="1">Uncharacterized protein</fullName>
    </submittedName>
</protein>
<gene>
    <name evidence="1" type="ORF">APICC_02823</name>
</gene>